<evidence type="ECO:0000313" key="1">
    <source>
        <dbReference type="EMBL" id="CAK9193856.1"/>
    </source>
</evidence>
<dbReference type="EMBL" id="OZ019902">
    <property type="protein sequence ID" value="CAK9193856.1"/>
    <property type="molecule type" value="Genomic_DNA"/>
</dbReference>
<accession>A0ABP0TDK6</accession>
<keyword evidence="2" id="KW-1185">Reference proteome</keyword>
<gene>
    <name evidence="1" type="ORF">CSSPTR1EN2_LOCUS2235</name>
</gene>
<dbReference type="Proteomes" id="UP001497512">
    <property type="component" value="Chromosome 10"/>
</dbReference>
<sequence>MAETTEKVLAVRHGQHLEWFGNRKQSRGLTEHHGCCFGINHWRSLDPHHLFMIDIVTATDAIEEATPNTELMGVAEDEELEVTGGERRPRKGQGKYYNRQQQLELVLAAQELSDVEGCEINLTIVGEEDKCGVEMRGSDVWQDATCMALLKEGMLPEMVELEEGKKARKQAVHYYWKEQKLFFKDLYVPRPEERRSLVV</sequence>
<protein>
    <submittedName>
        <fullName evidence="1">Uncharacterized protein</fullName>
    </submittedName>
</protein>
<proteinExistence type="predicted"/>
<name>A0ABP0TDK6_9BRYO</name>
<organism evidence="1 2">
    <name type="scientific">Sphagnum troendelagicum</name>
    <dbReference type="NCBI Taxonomy" id="128251"/>
    <lineage>
        <taxon>Eukaryota</taxon>
        <taxon>Viridiplantae</taxon>
        <taxon>Streptophyta</taxon>
        <taxon>Embryophyta</taxon>
        <taxon>Bryophyta</taxon>
        <taxon>Sphagnophytina</taxon>
        <taxon>Sphagnopsida</taxon>
        <taxon>Sphagnales</taxon>
        <taxon>Sphagnaceae</taxon>
        <taxon>Sphagnum</taxon>
    </lineage>
</organism>
<reference evidence="1" key="1">
    <citation type="submission" date="2024-02" db="EMBL/GenBank/DDBJ databases">
        <authorList>
            <consortium name="ELIXIR-Norway"/>
            <consortium name="Elixir Norway"/>
        </authorList>
    </citation>
    <scope>NUCLEOTIDE SEQUENCE</scope>
</reference>
<evidence type="ECO:0000313" key="2">
    <source>
        <dbReference type="Proteomes" id="UP001497512"/>
    </source>
</evidence>